<dbReference type="Proteomes" id="UP000800096">
    <property type="component" value="Unassembled WGS sequence"/>
</dbReference>
<keyword evidence="3" id="KW-1185">Reference proteome</keyword>
<accession>A0A6A5R0R0</accession>
<feature type="chain" id="PRO_5025682350" evidence="1">
    <location>
        <begin position="19"/>
        <end position="159"/>
    </location>
</feature>
<feature type="signal peptide" evidence="1">
    <location>
        <begin position="1"/>
        <end position="18"/>
    </location>
</feature>
<proteinExistence type="predicted"/>
<dbReference type="OrthoDB" id="3650120at2759"/>
<dbReference type="EMBL" id="ML979132">
    <property type="protein sequence ID" value="KAF1920534.1"/>
    <property type="molecule type" value="Genomic_DNA"/>
</dbReference>
<sequence length="159" mass="18037">MHLQTYLWGVLLWQPVLSLGIPKISGQSPLLPVRPQTTEPSGNSVILAYKESGSDRVRHFEIALRRLTLSGVDIPAQPNEIRIASVVNRKGGLAPLEELSKVMCRIVPKLSVEEKTALEFSGQEKLFPWFRTDDETIFFKRPSSRWFLAGRSIQSYECR</sequence>
<organism evidence="2 3">
    <name type="scientific">Ampelomyces quisqualis</name>
    <name type="common">Powdery mildew agent</name>
    <dbReference type="NCBI Taxonomy" id="50730"/>
    <lineage>
        <taxon>Eukaryota</taxon>
        <taxon>Fungi</taxon>
        <taxon>Dikarya</taxon>
        <taxon>Ascomycota</taxon>
        <taxon>Pezizomycotina</taxon>
        <taxon>Dothideomycetes</taxon>
        <taxon>Pleosporomycetidae</taxon>
        <taxon>Pleosporales</taxon>
        <taxon>Pleosporineae</taxon>
        <taxon>Phaeosphaeriaceae</taxon>
        <taxon>Ampelomyces</taxon>
    </lineage>
</organism>
<evidence type="ECO:0000256" key="1">
    <source>
        <dbReference type="SAM" id="SignalP"/>
    </source>
</evidence>
<dbReference type="AlphaFoldDB" id="A0A6A5R0R0"/>
<reference evidence="2" key="1">
    <citation type="journal article" date="2020" name="Stud. Mycol.">
        <title>101 Dothideomycetes genomes: a test case for predicting lifestyles and emergence of pathogens.</title>
        <authorList>
            <person name="Haridas S."/>
            <person name="Albert R."/>
            <person name="Binder M."/>
            <person name="Bloem J."/>
            <person name="Labutti K."/>
            <person name="Salamov A."/>
            <person name="Andreopoulos B."/>
            <person name="Baker S."/>
            <person name="Barry K."/>
            <person name="Bills G."/>
            <person name="Bluhm B."/>
            <person name="Cannon C."/>
            <person name="Castanera R."/>
            <person name="Culley D."/>
            <person name="Daum C."/>
            <person name="Ezra D."/>
            <person name="Gonzalez J."/>
            <person name="Henrissat B."/>
            <person name="Kuo A."/>
            <person name="Liang C."/>
            <person name="Lipzen A."/>
            <person name="Lutzoni F."/>
            <person name="Magnuson J."/>
            <person name="Mondo S."/>
            <person name="Nolan M."/>
            <person name="Ohm R."/>
            <person name="Pangilinan J."/>
            <person name="Park H.-J."/>
            <person name="Ramirez L."/>
            <person name="Alfaro M."/>
            <person name="Sun H."/>
            <person name="Tritt A."/>
            <person name="Yoshinaga Y."/>
            <person name="Zwiers L.-H."/>
            <person name="Turgeon B."/>
            <person name="Goodwin S."/>
            <person name="Spatafora J."/>
            <person name="Crous P."/>
            <person name="Grigoriev I."/>
        </authorList>
    </citation>
    <scope>NUCLEOTIDE SEQUENCE</scope>
    <source>
        <strain evidence="2">HMLAC05119</strain>
    </source>
</reference>
<evidence type="ECO:0000313" key="2">
    <source>
        <dbReference type="EMBL" id="KAF1920534.1"/>
    </source>
</evidence>
<evidence type="ECO:0000313" key="3">
    <source>
        <dbReference type="Proteomes" id="UP000800096"/>
    </source>
</evidence>
<name>A0A6A5R0R0_AMPQU</name>
<gene>
    <name evidence="2" type="ORF">BDU57DRAFT_534299</name>
</gene>
<protein>
    <submittedName>
        <fullName evidence="2">Uncharacterized protein</fullName>
    </submittedName>
</protein>
<keyword evidence="1" id="KW-0732">Signal</keyword>